<keyword evidence="1 2" id="KW-0694">RNA-binding</keyword>
<evidence type="ECO:0000256" key="1">
    <source>
        <dbReference type="ARBA" id="ARBA00022884"/>
    </source>
</evidence>
<proteinExistence type="predicted"/>
<evidence type="ECO:0000259" key="4">
    <source>
        <dbReference type="PROSITE" id="PS50102"/>
    </source>
</evidence>
<dbReference type="InterPro" id="IPR012677">
    <property type="entry name" value="Nucleotide-bd_a/b_plait_sf"/>
</dbReference>
<organism evidence="5 6">
    <name type="scientific">Rubroshorea leprosula</name>
    <dbReference type="NCBI Taxonomy" id="152421"/>
    <lineage>
        <taxon>Eukaryota</taxon>
        <taxon>Viridiplantae</taxon>
        <taxon>Streptophyta</taxon>
        <taxon>Embryophyta</taxon>
        <taxon>Tracheophyta</taxon>
        <taxon>Spermatophyta</taxon>
        <taxon>Magnoliopsida</taxon>
        <taxon>eudicotyledons</taxon>
        <taxon>Gunneridae</taxon>
        <taxon>Pentapetalae</taxon>
        <taxon>rosids</taxon>
        <taxon>malvids</taxon>
        <taxon>Malvales</taxon>
        <taxon>Dipterocarpaceae</taxon>
        <taxon>Rubroshorea</taxon>
    </lineage>
</organism>
<dbReference type="Pfam" id="PF00076">
    <property type="entry name" value="RRM_1"/>
    <property type="match status" value="1"/>
</dbReference>
<dbReference type="Proteomes" id="UP001054252">
    <property type="component" value="Unassembled WGS sequence"/>
</dbReference>
<dbReference type="EMBL" id="BPVZ01000020">
    <property type="protein sequence ID" value="GKV03652.1"/>
    <property type="molecule type" value="Genomic_DNA"/>
</dbReference>
<reference evidence="5 6" key="1">
    <citation type="journal article" date="2021" name="Commun. Biol.">
        <title>The genome of Shorea leprosula (Dipterocarpaceae) highlights the ecological relevance of drought in aseasonal tropical rainforests.</title>
        <authorList>
            <person name="Ng K.K.S."/>
            <person name="Kobayashi M.J."/>
            <person name="Fawcett J.A."/>
            <person name="Hatakeyama M."/>
            <person name="Paape T."/>
            <person name="Ng C.H."/>
            <person name="Ang C.C."/>
            <person name="Tnah L.H."/>
            <person name="Lee C.T."/>
            <person name="Nishiyama T."/>
            <person name="Sese J."/>
            <person name="O'Brien M.J."/>
            <person name="Copetti D."/>
            <person name="Mohd Noor M.I."/>
            <person name="Ong R.C."/>
            <person name="Putra M."/>
            <person name="Sireger I.Z."/>
            <person name="Indrioko S."/>
            <person name="Kosugi Y."/>
            <person name="Izuno A."/>
            <person name="Isagi Y."/>
            <person name="Lee S.L."/>
            <person name="Shimizu K.K."/>
        </authorList>
    </citation>
    <scope>NUCLEOTIDE SEQUENCE [LARGE SCALE GENOMIC DNA]</scope>
    <source>
        <strain evidence="5">214</strain>
    </source>
</reference>
<dbReference type="GO" id="GO:0003723">
    <property type="term" value="F:RNA binding"/>
    <property type="evidence" value="ECO:0007669"/>
    <property type="project" value="UniProtKB-UniRule"/>
</dbReference>
<sequence>MLSVYKSNQTASETRSNLAGEGSSFWLQQEEALETMVDPYSRYASTVDRGSVSRPSFPGYLQSEAPSLASHFAASSSDTRAASGVLNEDMQMNSLRPGGYGLGSIPSGGVQPEPGLGVLSAAAGMRGYSSSQNTLQHGEYGLSGTPSAVSHPEPSFVGESAAASRRGYSPLEDDAAASRRGYSPLEDAAAAGINRVIPDITNEKPSSVKNFNGPSAADGQSNLLFVDGLPTDCTRREVGHIFRPFFGYKDIKVVHKEPRRSGDRATVFCFVEFVDSKCALTAMNALQGYKFDDKKPESPVLRIQFAHFPLRLGSYPEDQ</sequence>
<evidence type="ECO:0000313" key="6">
    <source>
        <dbReference type="Proteomes" id="UP001054252"/>
    </source>
</evidence>
<dbReference type="AlphaFoldDB" id="A0AAV5IP40"/>
<comment type="caution">
    <text evidence="5">The sequence shown here is derived from an EMBL/GenBank/DDBJ whole genome shotgun (WGS) entry which is preliminary data.</text>
</comment>
<evidence type="ECO:0000256" key="3">
    <source>
        <dbReference type="SAM" id="MobiDB-lite"/>
    </source>
</evidence>
<gene>
    <name evidence="5" type="ORF">SLEP1_g15921</name>
</gene>
<dbReference type="InterPro" id="IPR035979">
    <property type="entry name" value="RBD_domain_sf"/>
</dbReference>
<feature type="region of interest" description="Disordered" evidence="3">
    <location>
        <begin position="129"/>
        <end position="180"/>
    </location>
</feature>
<feature type="domain" description="RRM" evidence="4">
    <location>
        <begin position="222"/>
        <end position="308"/>
    </location>
</feature>
<name>A0AAV5IP40_9ROSI</name>
<evidence type="ECO:0000256" key="2">
    <source>
        <dbReference type="PROSITE-ProRule" id="PRU00176"/>
    </source>
</evidence>
<accession>A0AAV5IP40</accession>
<dbReference type="PANTHER" id="PTHR10501">
    <property type="entry name" value="U1 SMALL NUCLEAR RIBONUCLEOPROTEIN A/U2 SMALL NUCLEAR RIBONUCLEOPROTEIN B"/>
    <property type="match status" value="1"/>
</dbReference>
<dbReference type="Gene3D" id="3.30.70.330">
    <property type="match status" value="1"/>
</dbReference>
<evidence type="ECO:0000313" key="5">
    <source>
        <dbReference type="EMBL" id="GKV03652.1"/>
    </source>
</evidence>
<protein>
    <recommendedName>
        <fullName evidence="4">RRM domain-containing protein</fullName>
    </recommendedName>
</protein>
<dbReference type="SMART" id="SM00360">
    <property type="entry name" value="RRM"/>
    <property type="match status" value="1"/>
</dbReference>
<keyword evidence="6" id="KW-1185">Reference proteome</keyword>
<dbReference type="PROSITE" id="PS50102">
    <property type="entry name" value="RRM"/>
    <property type="match status" value="1"/>
</dbReference>
<feature type="region of interest" description="Disordered" evidence="3">
    <location>
        <begin position="1"/>
        <end position="20"/>
    </location>
</feature>
<dbReference type="InterPro" id="IPR000504">
    <property type="entry name" value="RRM_dom"/>
</dbReference>
<dbReference type="SUPFAM" id="SSF54928">
    <property type="entry name" value="RNA-binding domain, RBD"/>
    <property type="match status" value="1"/>
</dbReference>
<feature type="compositionally biased region" description="Polar residues" evidence="3">
    <location>
        <begin position="1"/>
        <end position="17"/>
    </location>
</feature>
<dbReference type="CDD" id="cd21618">
    <property type="entry name" value="RRM_AtNSRA_like"/>
    <property type="match status" value="1"/>
</dbReference>